<evidence type="ECO:0000313" key="5">
    <source>
        <dbReference type="EMBL" id="ATI42355.1"/>
    </source>
</evidence>
<dbReference type="Pfam" id="PF01546">
    <property type="entry name" value="Peptidase_M20"/>
    <property type="match status" value="1"/>
</dbReference>
<dbReference type="GO" id="GO:0008233">
    <property type="term" value="F:peptidase activity"/>
    <property type="evidence" value="ECO:0007669"/>
    <property type="project" value="UniProtKB-KW"/>
</dbReference>
<keyword evidence="2" id="KW-0479">Metal-binding</keyword>
<accession>A0A291M0U8</accession>
<dbReference type="RefSeq" id="WP_097373531.1">
    <property type="nucleotide sequence ID" value="NZ_CP021404.1"/>
</dbReference>
<dbReference type="InterPro" id="IPR011650">
    <property type="entry name" value="Peptidase_M20_dimer"/>
</dbReference>
<name>A0A291M0U8_9RHOB</name>
<dbReference type="KEGG" id="cmag:CBW24_10260"/>
<dbReference type="AlphaFoldDB" id="A0A291M0U8"/>
<dbReference type="Proteomes" id="UP000219050">
    <property type="component" value="Chromosome"/>
</dbReference>
<dbReference type="SUPFAM" id="SSF53187">
    <property type="entry name" value="Zn-dependent exopeptidases"/>
    <property type="match status" value="1"/>
</dbReference>
<evidence type="ECO:0000256" key="1">
    <source>
        <dbReference type="ARBA" id="ARBA00022670"/>
    </source>
</evidence>
<dbReference type="GO" id="GO:0006508">
    <property type="term" value="P:proteolysis"/>
    <property type="evidence" value="ECO:0007669"/>
    <property type="project" value="UniProtKB-KW"/>
</dbReference>
<reference evidence="5 6" key="1">
    <citation type="submission" date="2017-05" db="EMBL/GenBank/DDBJ databases">
        <title>Comparative genomic and metabolic analysis of manganese-oxidizing mechanisms in Celeribater manganoxidans DY25T: its adaption to the environment of polymetallic nodule.</title>
        <authorList>
            <person name="Wang X."/>
        </authorList>
    </citation>
    <scope>NUCLEOTIDE SEQUENCE [LARGE SCALE GENOMIC DNA]</scope>
    <source>
        <strain evidence="5 6">DY25</strain>
    </source>
</reference>
<dbReference type="Gene3D" id="3.40.630.10">
    <property type="entry name" value="Zn peptidases"/>
    <property type="match status" value="1"/>
</dbReference>
<sequence length="470" mass="50557">MTQTNPNPLLPAVLDRIDADLDGALDRLLALLRIPSISTDPAYKADCARAADWLVEDLTAMGFDASKRPTPGHPMVVAHAGPDAGADVPHLLFYGHYDVQPVDPLDLWDRDPFDPQVQDTPKGRVIRARGASDDKGQLMTFVEACRAWTAEHGSLPCRITIFFEGEEESGSPSLVPFLKDNADELAADVALICDTGLFADKVPAIITQLRGLLGEELTITGPAKDLHSGMYGGAAMNPIRVLSKVLASLHDDTGRITVPGFYDGVPEIPADLRGAWEGLSFDHKGFLGEVGLSELAGEEGRMALEMLWSRPTCEINGIKGGYTGDGFKTVLPSQASAKVSFRLVGDQDPHRIREAFRTMVEGMIPSDCSVSFKAHGASPAGRMDTSGPAFEPARAALGDEWNMPAAYVGCGGSIPIAGYFKTHLGMDAMLIGFGRDDDQIHSPNEKYDVESFHKGMRSWARILAALSAKT</sequence>
<gene>
    <name evidence="5" type="ORF">CBW24_10260</name>
</gene>
<evidence type="ECO:0000256" key="3">
    <source>
        <dbReference type="ARBA" id="ARBA00022801"/>
    </source>
</evidence>
<dbReference type="GO" id="GO:0046872">
    <property type="term" value="F:metal ion binding"/>
    <property type="evidence" value="ECO:0007669"/>
    <property type="project" value="UniProtKB-KW"/>
</dbReference>
<keyword evidence="1" id="KW-0645">Protease</keyword>
<evidence type="ECO:0000313" key="6">
    <source>
        <dbReference type="Proteomes" id="UP000219050"/>
    </source>
</evidence>
<keyword evidence="3" id="KW-0378">Hydrolase</keyword>
<dbReference type="PANTHER" id="PTHR43270">
    <property type="entry name" value="BETA-ALA-HIS DIPEPTIDASE"/>
    <property type="match status" value="1"/>
</dbReference>
<dbReference type="OrthoDB" id="9761532at2"/>
<evidence type="ECO:0000259" key="4">
    <source>
        <dbReference type="Pfam" id="PF07687"/>
    </source>
</evidence>
<dbReference type="InterPro" id="IPR051458">
    <property type="entry name" value="Cyt/Met_Dipeptidase"/>
</dbReference>
<keyword evidence="6" id="KW-1185">Reference proteome</keyword>
<proteinExistence type="predicted"/>
<feature type="domain" description="Peptidase M20 dimerisation" evidence="4">
    <location>
        <begin position="209"/>
        <end position="361"/>
    </location>
</feature>
<dbReference type="PANTHER" id="PTHR43270:SF12">
    <property type="entry name" value="SUCCINYL-DIAMINOPIMELATE DESUCCINYLASE"/>
    <property type="match status" value="1"/>
</dbReference>
<organism evidence="5 6">
    <name type="scientific">Pacificitalea manganoxidans</name>
    <dbReference type="NCBI Taxonomy" id="1411902"/>
    <lineage>
        <taxon>Bacteria</taxon>
        <taxon>Pseudomonadati</taxon>
        <taxon>Pseudomonadota</taxon>
        <taxon>Alphaproteobacteria</taxon>
        <taxon>Rhodobacterales</taxon>
        <taxon>Paracoccaceae</taxon>
        <taxon>Pacificitalea</taxon>
    </lineage>
</organism>
<evidence type="ECO:0000256" key="2">
    <source>
        <dbReference type="ARBA" id="ARBA00022723"/>
    </source>
</evidence>
<dbReference type="Pfam" id="PF07687">
    <property type="entry name" value="M20_dimer"/>
    <property type="match status" value="1"/>
</dbReference>
<dbReference type="Gene3D" id="3.30.70.360">
    <property type="match status" value="1"/>
</dbReference>
<protein>
    <recommendedName>
        <fullName evidence="4">Peptidase M20 dimerisation domain-containing protein</fullName>
    </recommendedName>
</protein>
<dbReference type="InterPro" id="IPR002933">
    <property type="entry name" value="Peptidase_M20"/>
</dbReference>
<dbReference type="EMBL" id="CP021404">
    <property type="protein sequence ID" value="ATI42355.1"/>
    <property type="molecule type" value="Genomic_DNA"/>
</dbReference>
<dbReference type="NCBIfam" id="NF006579">
    <property type="entry name" value="PRK09104.1"/>
    <property type="match status" value="1"/>
</dbReference>